<dbReference type="Proteomes" id="UP000258476">
    <property type="component" value="Chromosome"/>
</dbReference>
<dbReference type="InterPro" id="IPR025943">
    <property type="entry name" value="Sigma_54_int_dom_ATP-bd_2"/>
</dbReference>
<dbReference type="InterPro" id="IPR027417">
    <property type="entry name" value="P-loop_NTPase"/>
</dbReference>
<feature type="domain" description="Sigma-54 factor interaction" evidence="7">
    <location>
        <begin position="146"/>
        <end position="375"/>
    </location>
</feature>
<feature type="modified residue" description="4-aspartylphosphate" evidence="6">
    <location>
        <position position="58"/>
    </location>
</feature>
<accession>A0A3B0Q6F2</accession>
<dbReference type="Gene3D" id="3.40.50.300">
    <property type="entry name" value="P-loop containing nucleotide triphosphate hydrolases"/>
    <property type="match status" value="1"/>
</dbReference>
<dbReference type="PANTHER" id="PTHR32071">
    <property type="entry name" value="TRANSCRIPTIONAL REGULATORY PROTEIN"/>
    <property type="match status" value="1"/>
</dbReference>
<evidence type="ECO:0000259" key="8">
    <source>
        <dbReference type="PROSITE" id="PS50110"/>
    </source>
</evidence>
<dbReference type="GO" id="GO:0005524">
    <property type="term" value="F:ATP binding"/>
    <property type="evidence" value="ECO:0007669"/>
    <property type="project" value="UniProtKB-KW"/>
</dbReference>
<keyword evidence="5" id="KW-0804">Transcription</keyword>
<proteinExistence type="predicted"/>
<evidence type="ECO:0000259" key="7">
    <source>
        <dbReference type="PROSITE" id="PS50045"/>
    </source>
</evidence>
<evidence type="ECO:0000256" key="3">
    <source>
        <dbReference type="ARBA" id="ARBA00023015"/>
    </source>
</evidence>
<keyword evidence="4" id="KW-0238">DNA-binding</keyword>
<reference evidence="10" key="1">
    <citation type="submission" date="2017-11" db="EMBL/GenBank/DDBJ databases">
        <authorList>
            <person name="Seth-Smith MB H."/>
        </authorList>
    </citation>
    <scope>NUCLEOTIDE SEQUENCE [LARGE SCALE GENOMIC DNA]</scope>
</reference>
<dbReference type="GO" id="GO:0000160">
    <property type="term" value="P:phosphorelay signal transduction system"/>
    <property type="evidence" value="ECO:0007669"/>
    <property type="project" value="InterPro"/>
</dbReference>
<dbReference type="InterPro" id="IPR025944">
    <property type="entry name" value="Sigma_54_int_dom_CS"/>
</dbReference>
<feature type="domain" description="Response regulatory" evidence="8">
    <location>
        <begin position="9"/>
        <end position="123"/>
    </location>
</feature>
<dbReference type="SUPFAM" id="SSF52172">
    <property type="entry name" value="CheY-like"/>
    <property type="match status" value="1"/>
</dbReference>
<gene>
    <name evidence="9" type="primary">zraR</name>
    <name evidence="9" type="ORF">C834K_0168</name>
</gene>
<evidence type="ECO:0000256" key="6">
    <source>
        <dbReference type="PROSITE-ProRule" id="PRU00169"/>
    </source>
</evidence>
<dbReference type="GO" id="GO:0003677">
    <property type="term" value="F:DNA binding"/>
    <property type="evidence" value="ECO:0007669"/>
    <property type="project" value="UniProtKB-KW"/>
</dbReference>
<name>A0A3B0Q6F2_9CHLA</name>
<evidence type="ECO:0000256" key="5">
    <source>
        <dbReference type="ARBA" id="ARBA00023163"/>
    </source>
</evidence>
<keyword evidence="10" id="KW-1185">Reference proteome</keyword>
<keyword evidence="3" id="KW-0805">Transcription regulation</keyword>
<dbReference type="InterPro" id="IPR001789">
    <property type="entry name" value="Sig_transdc_resp-reg_receiver"/>
</dbReference>
<dbReference type="EMBL" id="LS992154">
    <property type="protein sequence ID" value="SYX08647.1"/>
    <property type="molecule type" value="Genomic_DNA"/>
</dbReference>
<evidence type="ECO:0000256" key="1">
    <source>
        <dbReference type="ARBA" id="ARBA00022741"/>
    </source>
</evidence>
<dbReference type="InterPro" id="IPR003593">
    <property type="entry name" value="AAA+_ATPase"/>
</dbReference>
<dbReference type="PROSITE" id="PS00676">
    <property type="entry name" value="SIGMA54_INTERACT_2"/>
    <property type="match status" value="1"/>
</dbReference>
<dbReference type="PROSITE" id="PS50045">
    <property type="entry name" value="SIGMA54_INTERACT_4"/>
    <property type="match status" value="1"/>
</dbReference>
<dbReference type="SMART" id="SM00448">
    <property type="entry name" value="REC"/>
    <property type="match status" value="1"/>
</dbReference>
<dbReference type="InterPro" id="IPR058031">
    <property type="entry name" value="AAA_lid_NorR"/>
</dbReference>
<dbReference type="Pfam" id="PF00158">
    <property type="entry name" value="Sigma54_activat"/>
    <property type="match status" value="1"/>
</dbReference>
<dbReference type="PANTHER" id="PTHR32071:SF21">
    <property type="entry name" value="TRANSCRIPTIONAL REGULATORY PROTEIN FLGR"/>
    <property type="match status" value="1"/>
</dbReference>
<evidence type="ECO:0000313" key="9">
    <source>
        <dbReference type="EMBL" id="SYX08647.1"/>
    </source>
</evidence>
<dbReference type="InterPro" id="IPR011006">
    <property type="entry name" value="CheY-like_superfamily"/>
</dbReference>
<dbReference type="KEGG" id="chla:C834K_0168"/>
<dbReference type="PROSITE" id="PS50110">
    <property type="entry name" value="RESPONSE_REGULATORY"/>
    <property type="match status" value="1"/>
</dbReference>
<evidence type="ECO:0000313" key="10">
    <source>
        <dbReference type="Proteomes" id="UP000258476"/>
    </source>
</evidence>
<dbReference type="SMART" id="SM00382">
    <property type="entry name" value="AAA"/>
    <property type="match status" value="1"/>
</dbReference>
<organism evidence="9 10">
    <name type="scientific">Chlamydia poikilotherma</name>
    <dbReference type="NCBI Taxonomy" id="1967783"/>
    <lineage>
        <taxon>Bacteria</taxon>
        <taxon>Pseudomonadati</taxon>
        <taxon>Chlamydiota</taxon>
        <taxon>Chlamydiia</taxon>
        <taxon>Chlamydiales</taxon>
        <taxon>Chlamydiaceae</taxon>
        <taxon>Chlamydia/Chlamydophila group</taxon>
        <taxon>Chlamydia</taxon>
    </lineage>
</organism>
<keyword evidence="2" id="KW-0067">ATP-binding</keyword>
<dbReference type="FunFam" id="3.40.50.300:FF:000006">
    <property type="entry name" value="DNA-binding transcriptional regulator NtrC"/>
    <property type="match status" value="1"/>
</dbReference>
<dbReference type="Gene3D" id="3.40.50.2300">
    <property type="match status" value="1"/>
</dbReference>
<evidence type="ECO:0000256" key="4">
    <source>
        <dbReference type="ARBA" id="ARBA00023125"/>
    </source>
</evidence>
<dbReference type="Pfam" id="PF25601">
    <property type="entry name" value="AAA_lid_14"/>
    <property type="match status" value="1"/>
</dbReference>
<dbReference type="InterPro" id="IPR002078">
    <property type="entry name" value="Sigma_54_int"/>
</dbReference>
<evidence type="ECO:0000256" key="2">
    <source>
        <dbReference type="ARBA" id="ARBA00022840"/>
    </source>
</evidence>
<dbReference type="Gene3D" id="1.10.8.60">
    <property type="match status" value="1"/>
</dbReference>
<dbReference type="GO" id="GO:0006355">
    <property type="term" value="P:regulation of DNA-templated transcription"/>
    <property type="evidence" value="ECO:0007669"/>
    <property type="project" value="InterPro"/>
</dbReference>
<keyword evidence="1" id="KW-0547">Nucleotide-binding</keyword>
<dbReference type="SUPFAM" id="SSF52540">
    <property type="entry name" value="P-loop containing nucleoside triphosphate hydrolases"/>
    <property type="match status" value="1"/>
</dbReference>
<dbReference type="CDD" id="cd00156">
    <property type="entry name" value="REC"/>
    <property type="match status" value="1"/>
</dbReference>
<dbReference type="AlphaFoldDB" id="A0A3B0Q6F2"/>
<protein>
    <submittedName>
        <fullName evidence="9">Uncharacterized protein</fullName>
    </submittedName>
</protein>
<sequence>MKRPMTIERVLIVDDEPLLRDFLSELLLSRGFSPFTADNVKQGSQKIRSDKYDLIISDMNMPDGSGIDIIKIAKEFSPQTPVLVITAYGTIENAVKAMHHGAFNYLTKPFSSEALFAFIAKAEELQDLVNENLLLKSQISSESHPLIAESPSMKDLLSKAKKAADSSANIFIHGESGCGKELLSFFIHRNSPRACQPYIKVNCAAIPETLLESEFFGHEKGAFTGATAKKAGRFELAHTGTLLLDEITEVPVNLQAKLLRAIQEKEFEHLGGTKTLSVDVRILATSNRNLREAVDQKIFRQDLFYRLNVIPLYLPPLRERKEDILPLSQYFLEKFCRLNNKPIKTLSESAKTALLDYSWPGNIRELSNVLERVVILESPTHLTDTMLALC</sequence>
<dbReference type="PROSITE" id="PS00688">
    <property type="entry name" value="SIGMA54_INTERACT_3"/>
    <property type="match status" value="1"/>
</dbReference>
<keyword evidence="6" id="KW-0597">Phosphoprotein</keyword>
<dbReference type="Pfam" id="PF00072">
    <property type="entry name" value="Response_reg"/>
    <property type="match status" value="1"/>
</dbReference>
<dbReference type="CDD" id="cd00009">
    <property type="entry name" value="AAA"/>
    <property type="match status" value="1"/>
</dbReference>